<reference evidence="1" key="1">
    <citation type="submission" date="2021-12" db="EMBL/GenBank/DDBJ databases">
        <authorList>
            <person name="King R."/>
        </authorList>
    </citation>
    <scope>NUCLEOTIDE SEQUENCE</scope>
</reference>
<dbReference type="PANTHER" id="PTHR12496">
    <property type="entry name" value="CGI-41 METHYLTRANSFERASE"/>
    <property type="match status" value="1"/>
</dbReference>
<dbReference type="Proteomes" id="UP001153714">
    <property type="component" value="Chromosome 19"/>
</dbReference>
<dbReference type="OrthoDB" id="10258156at2759"/>
<organism evidence="1 2">
    <name type="scientific">Diatraea saccharalis</name>
    <name type="common">sugarcane borer</name>
    <dbReference type="NCBI Taxonomy" id="40085"/>
    <lineage>
        <taxon>Eukaryota</taxon>
        <taxon>Metazoa</taxon>
        <taxon>Ecdysozoa</taxon>
        <taxon>Arthropoda</taxon>
        <taxon>Hexapoda</taxon>
        <taxon>Insecta</taxon>
        <taxon>Pterygota</taxon>
        <taxon>Neoptera</taxon>
        <taxon>Endopterygota</taxon>
        <taxon>Lepidoptera</taxon>
        <taxon>Glossata</taxon>
        <taxon>Ditrysia</taxon>
        <taxon>Pyraloidea</taxon>
        <taxon>Crambidae</taxon>
        <taxon>Crambinae</taxon>
        <taxon>Diatraea</taxon>
    </lineage>
</organism>
<dbReference type="InterPro" id="IPR052220">
    <property type="entry name" value="METTL25"/>
</dbReference>
<proteinExistence type="predicted"/>
<keyword evidence="2" id="KW-1185">Reference proteome</keyword>
<dbReference type="EMBL" id="OU893350">
    <property type="protein sequence ID" value="CAG9788270.1"/>
    <property type="molecule type" value="Genomic_DNA"/>
</dbReference>
<gene>
    <name evidence="1" type="ORF">DIATSA_LOCUS6087</name>
</gene>
<evidence type="ECO:0000313" key="1">
    <source>
        <dbReference type="EMBL" id="CAG9788270.1"/>
    </source>
</evidence>
<evidence type="ECO:0000313" key="2">
    <source>
        <dbReference type="Proteomes" id="UP001153714"/>
    </source>
</evidence>
<name>A0A9N9WE77_9NEOP</name>
<protein>
    <submittedName>
        <fullName evidence="1">Uncharacterized protein</fullName>
    </submittedName>
</protein>
<reference evidence="1" key="2">
    <citation type="submission" date="2022-10" db="EMBL/GenBank/DDBJ databases">
        <authorList>
            <consortium name="ENA_rothamsted_submissions"/>
            <consortium name="culmorum"/>
            <person name="King R."/>
        </authorList>
    </citation>
    <scope>NUCLEOTIDE SEQUENCE</scope>
</reference>
<sequence length="163" mass="19047">MSEYLRGFNLGRNARMLAAQSFDRVVHSKQIPSRSLLYRALLQVIIKKHSPDFPLADGKLKRITAKCQTFEQYFKMADAILNLELFDRLPSEYLHDLCNDIDVQWKRIVLFYLLRLCLAQVVESVILLDRLLYLFENGFKNVYLVKLFDPVLSPRCHGLVALR</sequence>
<dbReference type="PANTHER" id="PTHR12496:SF9">
    <property type="entry name" value="METHYLTRANSFERASE-LIKE PROTEIN 25-RELATED"/>
    <property type="match status" value="1"/>
</dbReference>
<dbReference type="AlphaFoldDB" id="A0A9N9WE77"/>
<accession>A0A9N9WE77</accession>